<dbReference type="EMBL" id="FNAF01000008">
    <property type="protein sequence ID" value="SDD83406.1"/>
    <property type="molecule type" value="Genomic_DNA"/>
</dbReference>
<feature type="transmembrane region" description="Helical" evidence="2">
    <location>
        <begin position="65"/>
        <end position="89"/>
    </location>
</feature>
<feature type="compositionally biased region" description="Basic and acidic residues" evidence="1">
    <location>
        <begin position="238"/>
        <end position="254"/>
    </location>
</feature>
<evidence type="ECO:0000256" key="2">
    <source>
        <dbReference type="SAM" id="Phobius"/>
    </source>
</evidence>
<evidence type="ECO:0000313" key="3">
    <source>
        <dbReference type="EMBL" id="SDD83406.1"/>
    </source>
</evidence>
<keyword evidence="2" id="KW-0812">Transmembrane</keyword>
<reference evidence="3 4" key="1">
    <citation type="submission" date="2016-10" db="EMBL/GenBank/DDBJ databases">
        <authorList>
            <person name="de Groot N.N."/>
        </authorList>
    </citation>
    <scope>NUCLEOTIDE SEQUENCE [LARGE SCALE GENOMIC DNA]</scope>
    <source>
        <strain evidence="3 4">DSM 20475</strain>
    </source>
</reference>
<dbReference type="AlphaFoldDB" id="A0A1G6Y1A1"/>
<keyword evidence="4" id="KW-1185">Reference proteome</keyword>
<protein>
    <submittedName>
        <fullName evidence="3">Uncharacterized protein</fullName>
    </submittedName>
</protein>
<accession>A0A1G6Y1A1</accession>
<feature type="transmembrane region" description="Helical" evidence="2">
    <location>
        <begin position="34"/>
        <end position="53"/>
    </location>
</feature>
<keyword evidence="2" id="KW-1133">Transmembrane helix</keyword>
<proteinExistence type="predicted"/>
<sequence>MFWLKSLVTFAIIVVLVVVGVSGQNILARQRRLFLGLIIPLVYSVLAVAASVPNFKTTATVSFSVVSFAASVALFVLYALPALITWLLLVDIRSERTRKNRSRTDSRRQVRRDVTRERFEPHRPEAAASGAAGTGGQRANRRPPADRPSTGTQRPATDRQRQEQAARRPVSHAAASRQPGMGPSGRKIPPTDRRSSSSDGARMSSSAGRDRYAGIDRPQSFVDTLPRADSFRSLNKQRKNDDPHSRTDRPSSSR</sequence>
<name>A0A1G6Y1A1_PEPNI</name>
<dbReference type="Proteomes" id="UP000198995">
    <property type="component" value="Unassembled WGS sequence"/>
</dbReference>
<dbReference type="RefSeq" id="WP_091791993.1">
    <property type="nucleotide sequence ID" value="NZ_FNAF01000008.1"/>
</dbReference>
<keyword evidence="2" id="KW-0472">Membrane</keyword>
<feature type="transmembrane region" description="Helical" evidence="2">
    <location>
        <begin position="6"/>
        <end position="27"/>
    </location>
</feature>
<evidence type="ECO:0000313" key="4">
    <source>
        <dbReference type="Proteomes" id="UP000198995"/>
    </source>
</evidence>
<evidence type="ECO:0000256" key="1">
    <source>
        <dbReference type="SAM" id="MobiDB-lite"/>
    </source>
</evidence>
<organism evidence="3 4">
    <name type="scientific">Peptococcus niger</name>
    <dbReference type="NCBI Taxonomy" id="2741"/>
    <lineage>
        <taxon>Bacteria</taxon>
        <taxon>Bacillati</taxon>
        <taxon>Bacillota</taxon>
        <taxon>Clostridia</taxon>
        <taxon>Eubacteriales</taxon>
        <taxon>Peptococcaceae</taxon>
        <taxon>Peptococcus</taxon>
    </lineage>
</organism>
<feature type="region of interest" description="Disordered" evidence="1">
    <location>
        <begin position="98"/>
        <end position="254"/>
    </location>
</feature>
<feature type="compositionally biased region" description="Basic and acidic residues" evidence="1">
    <location>
        <begin position="156"/>
        <end position="166"/>
    </location>
</feature>
<gene>
    <name evidence="3" type="ORF">SAMN04489866_10833</name>
</gene>
<feature type="compositionally biased region" description="Low complexity" evidence="1">
    <location>
        <begin position="197"/>
        <end position="207"/>
    </location>
</feature>
<feature type="compositionally biased region" description="Basic and acidic residues" evidence="1">
    <location>
        <begin position="98"/>
        <end position="125"/>
    </location>
</feature>